<comment type="caution">
    <text evidence="1">The sequence shown here is derived from an EMBL/GenBank/DDBJ whole genome shotgun (WGS) entry which is preliminary data.</text>
</comment>
<proteinExistence type="predicted"/>
<sequence>MSADEFRDQLDTALATAIAGDADLDEVDEILVDARSRVNEVRAMRGEA</sequence>
<reference evidence="1 2" key="1">
    <citation type="journal article" date="2019" name="Int. J. Syst. Evol. Microbiol.">
        <title>The Global Catalogue of Microorganisms (GCM) 10K type strain sequencing project: providing services to taxonomists for standard genome sequencing and annotation.</title>
        <authorList>
            <consortium name="The Broad Institute Genomics Platform"/>
            <consortium name="The Broad Institute Genome Sequencing Center for Infectious Disease"/>
            <person name="Wu L."/>
            <person name="Ma J."/>
        </authorList>
    </citation>
    <scope>NUCLEOTIDE SEQUENCE [LARGE SCALE GENOMIC DNA]</scope>
    <source>
        <strain evidence="1 2">LMG 29247</strain>
    </source>
</reference>
<organism evidence="1 2">
    <name type="scientific">Natrinema soli</name>
    <dbReference type="NCBI Taxonomy" id="1930624"/>
    <lineage>
        <taxon>Archaea</taxon>
        <taxon>Methanobacteriati</taxon>
        <taxon>Methanobacteriota</taxon>
        <taxon>Stenosarchaea group</taxon>
        <taxon>Halobacteria</taxon>
        <taxon>Halobacteriales</taxon>
        <taxon>Natrialbaceae</taxon>
        <taxon>Natrinema</taxon>
    </lineage>
</organism>
<dbReference type="Proteomes" id="UP001596383">
    <property type="component" value="Unassembled WGS sequence"/>
</dbReference>
<dbReference type="AlphaFoldDB" id="A0ABD5SKC8"/>
<name>A0ABD5SKC8_9EURY</name>
<keyword evidence="2" id="KW-1185">Reference proteome</keyword>
<gene>
    <name evidence="1" type="ORF">ACFQE6_10915</name>
</gene>
<dbReference type="RefSeq" id="WP_273738498.1">
    <property type="nucleotide sequence ID" value="NZ_JAQIVI010000149.1"/>
</dbReference>
<accession>A0ABD5SKC8</accession>
<evidence type="ECO:0000313" key="1">
    <source>
        <dbReference type="EMBL" id="MFC6765478.1"/>
    </source>
</evidence>
<dbReference type="EMBL" id="JBHSWV010000149">
    <property type="protein sequence ID" value="MFC6765478.1"/>
    <property type="molecule type" value="Genomic_DNA"/>
</dbReference>
<protein>
    <submittedName>
        <fullName evidence="1">Uncharacterized protein</fullName>
    </submittedName>
</protein>
<evidence type="ECO:0000313" key="2">
    <source>
        <dbReference type="Proteomes" id="UP001596383"/>
    </source>
</evidence>